<evidence type="ECO:0000313" key="3">
    <source>
        <dbReference type="WBParaSite" id="L893_g26172.t1"/>
    </source>
</evidence>
<keyword evidence="1" id="KW-0812">Transmembrane</keyword>
<reference evidence="3" key="1">
    <citation type="submission" date="2016-11" db="UniProtKB">
        <authorList>
            <consortium name="WormBaseParasite"/>
        </authorList>
    </citation>
    <scope>IDENTIFICATION</scope>
</reference>
<dbReference type="Gene3D" id="3.40.50.1240">
    <property type="entry name" value="Phosphoglycerate mutase-like"/>
    <property type="match status" value="1"/>
</dbReference>
<dbReference type="SUPFAM" id="SSF53254">
    <property type="entry name" value="Phosphoglycerate mutase-like"/>
    <property type="match status" value="1"/>
</dbReference>
<evidence type="ECO:0000256" key="1">
    <source>
        <dbReference type="SAM" id="Phobius"/>
    </source>
</evidence>
<evidence type="ECO:0000313" key="2">
    <source>
        <dbReference type="Proteomes" id="UP000095287"/>
    </source>
</evidence>
<name>A0A1I7ZGI2_9BILA</name>
<keyword evidence="1" id="KW-0472">Membrane</keyword>
<dbReference type="Proteomes" id="UP000095287">
    <property type="component" value="Unplaced"/>
</dbReference>
<dbReference type="InterPro" id="IPR029033">
    <property type="entry name" value="His_PPase_superfam"/>
</dbReference>
<dbReference type="WBParaSite" id="L893_g26172.t1">
    <property type="protein sequence ID" value="L893_g26172.t1"/>
    <property type="gene ID" value="L893_g26172"/>
</dbReference>
<accession>A0A1I7ZGI2</accession>
<feature type="transmembrane region" description="Helical" evidence="1">
    <location>
        <begin position="103"/>
        <end position="130"/>
    </location>
</feature>
<keyword evidence="1" id="KW-1133">Transmembrane helix</keyword>
<sequence>HDANLMTIAKYLNLSDLQKHLVPYAAYIAVEHHNIDGQDVVKIVSHMTLNGTREELRIADCPSPCLFSTFKSLKYQMPSDQFNGICKGYSDEAHLICQEKVTMIAVLLIIVILLFVAFVGALFACFWYRARIRQLDPERRYILQ</sequence>
<keyword evidence="2" id="KW-1185">Reference proteome</keyword>
<dbReference type="AlphaFoldDB" id="A0A1I7ZGI2"/>
<protein>
    <submittedName>
        <fullName evidence="3">CD9 antigen</fullName>
    </submittedName>
</protein>
<dbReference type="GO" id="GO:0016791">
    <property type="term" value="F:phosphatase activity"/>
    <property type="evidence" value="ECO:0007669"/>
    <property type="project" value="UniProtKB-ARBA"/>
</dbReference>
<proteinExistence type="predicted"/>
<organism evidence="2 3">
    <name type="scientific">Steinernema glaseri</name>
    <dbReference type="NCBI Taxonomy" id="37863"/>
    <lineage>
        <taxon>Eukaryota</taxon>
        <taxon>Metazoa</taxon>
        <taxon>Ecdysozoa</taxon>
        <taxon>Nematoda</taxon>
        <taxon>Chromadorea</taxon>
        <taxon>Rhabditida</taxon>
        <taxon>Tylenchina</taxon>
        <taxon>Panagrolaimomorpha</taxon>
        <taxon>Strongyloidoidea</taxon>
        <taxon>Steinernematidae</taxon>
        <taxon>Steinernema</taxon>
    </lineage>
</organism>